<evidence type="ECO:0000256" key="22">
    <source>
        <dbReference type="ARBA" id="ARBA00023278"/>
    </source>
</evidence>
<dbReference type="Proteomes" id="UP001501920">
    <property type="component" value="Chromosome 18"/>
</dbReference>
<dbReference type="InterPro" id="IPR001254">
    <property type="entry name" value="Trypsin_dom"/>
</dbReference>
<reference evidence="31" key="2">
    <citation type="submission" date="2025-08" db="UniProtKB">
        <authorList>
            <consortium name="Ensembl"/>
        </authorList>
    </citation>
    <scope>IDENTIFICATION</scope>
</reference>
<dbReference type="SMART" id="SM00179">
    <property type="entry name" value="EGF_CA"/>
    <property type="match status" value="1"/>
</dbReference>
<dbReference type="SMART" id="SM00069">
    <property type="entry name" value="GLA"/>
    <property type="match status" value="1"/>
</dbReference>
<keyword evidence="8 25" id="KW-0245">EGF-like domain</keyword>
<evidence type="ECO:0000256" key="20">
    <source>
        <dbReference type="ARBA" id="ARBA00023157"/>
    </source>
</evidence>
<comment type="subcellular location">
    <subcellularLocation>
        <location evidence="3">Secreted</location>
    </subcellularLocation>
</comment>
<dbReference type="InterPro" id="IPR009030">
    <property type="entry name" value="Growth_fac_rcpt_cys_sf"/>
</dbReference>
<dbReference type="InterPro" id="IPR050442">
    <property type="entry name" value="Peptidase_S1_coag_factors"/>
</dbReference>
<feature type="active site" description="Charge relay system" evidence="24">
    <location>
        <position position="442"/>
    </location>
</feature>
<keyword evidence="21" id="KW-0325">Glycoprotein</keyword>
<keyword evidence="22" id="KW-0379">Hydroxylation</keyword>
<keyword evidence="14 26" id="KW-0378">Hydrolase</keyword>
<evidence type="ECO:0000256" key="11">
    <source>
        <dbReference type="ARBA" id="ARBA00022696"/>
    </source>
</evidence>
<dbReference type="InterPro" id="IPR001314">
    <property type="entry name" value="Peptidase_S1A"/>
</dbReference>
<evidence type="ECO:0000256" key="7">
    <source>
        <dbReference type="ARBA" id="ARBA00022525"/>
    </source>
</evidence>
<comment type="function">
    <text evidence="2">Factor IX is a vitamin K-dependent plasma protein that participates in the intrinsic pathway of blood coagulation by converting factor X to its active form in the presence of Ca(2+) ions, phospholipids, and factor VIIIa.</text>
</comment>
<dbReference type="InterPro" id="IPR009003">
    <property type="entry name" value="Peptidase_S1_PA"/>
</dbReference>
<keyword evidence="9" id="KW-0597">Phosphoprotein</keyword>
<dbReference type="GeneTree" id="ENSGT00940000159516"/>
<keyword evidence="7" id="KW-0964">Secreted</keyword>
<evidence type="ECO:0000256" key="3">
    <source>
        <dbReference type="ARBA" id="ARBA00004613"/>
    </source>
</evidence>
<evidence type="ECO:0000256" key="17">
    <source>
        <dbReference type="ARBA" id="ARBA00022842"/>
    </source>
</evidence>
<evidence type="ECO:0000313" key="32">
    <source>
        <dbReference type="Proteomes" id="UP001501920"/>
    </source>
</evidence>
<keyword evidence="13" id="KW-0677">Repeat</keyword>
<evidence type="ECO:0000256" key="8">
    <source>
        <dbReference type="ARBA" id="ARBA00022536"/>
    </source>
</evidence>
<dbReference type="PROSITE" id="PS00022">
    <property type="entry name" value="EGF_1"/>
    <property type="match status" value="1"/>
</dbReference>
<dbReference type="SMART" id="SM00181">
    <property type="entry name" value="EGF"/>
    <property type="match status" value="2"/>
</dbReference>
<dbReference type="PROSITE" id="PS50998">
    <property type="entry name" value="GLA_2"/>
    <property type="match status" value="1"/>
</dbReference>
<dbReference type="SMART" id="SM00020">
    <property type="entry name" value="Tryp_SPc"/>
    <property type="match status" value="1"/>
</dbReference>
<evidence type="ECO:0000313" key="31">
    <source>
        <dbReference type="Ensembl" id="ENSPNAP00000021570.2"/>
    </source>
</evidence>
<feature type="domain" description="EGF-like" evidence="28">
    <location>
        <begin position="88"/>
        <end position="124"/>
    </location>
</feature>
<dbReference type="InterPro" id="IPR000294">
    <property type="entry name" value="GLA_domain"/>
</dbReference>
<dbReference type="Ensembl" id="ENSPNAT00000032981.2">
    <property type="protein sequence ID" value="ENSPNAP00000021570.2"/>
    <property type="gene ID" value="ENSPNAG00000028661.2"/>
</dbReference>
<dbReference type="GeneID" id="108444525"/>
<dbReference type="GO" id="GO:0005615">
    <property type="term" value="C:extracellular space"/>
    <property type="evidence" value="ECO:0007669"/>
    <property type="project" value="TreeGrafter"/>
</dbReference>
<evidence type="ECO:0000256" key="19">
    <source>
        <dbReference type="ARBA" id="ARBA00023145"/>
    </source>
</evidence>
<evidence type="ECO:0000256" key="25">
    <source>
        <dbReference type="PROSITE-ProRule" id="PRU00076"/>
    </source>
</evidence>
<evidence type="ECO:0000256" key="5">
    <source>
        <dbReference type="ARBA" id="ARBA00019454"/>
    </source>
</evidence>
<evidence type="ECO:0000256" key="16">
    <source>
        <dbReference type="ARBA" id="ARBA00022837"/>
    </source>
</evidence>
<evidence type="ECO:0000256" key="2">
    <source>
        <dbReference type="ARBA" id="ARBA00002741"/>
    </source>
</evidence>
<dbReference type="CDD" id="cd00054">
    <property type="entry name" value="EGF_CA"/>
    <property type="match status" value="1"/>
</dbReference>
<feature type="domain" description="Peptidase S1" evidence="29">
    <location>
        <begin position="256"/>
        <end position="490"/>
    </location>
</feature>
<dbReference type="SUPFAM" id="SSF50494">
    <property type="entry name" value="Trypsin-like serine proteases"/>
    <property type="match status" value="1"/>
</dbReference>
<dbReference type="PROSITE" id="PS00011">
    <property type="entry name" value="GLA_1"/>
    <property type="match status" value="1"/>
</dbReference>
<dbReference type="InterPro" id="IPR043504">
    <property type="entry name" value="Peptidase_S1_PA_chymotrypsin"/>
</dbReference>
<dbReference type="InterPro" id="IPR018114">
    <property type="entry name" value="TRYPSIN_HIS"/>
</dbReference>
<evidence type="ECO:0000256" key="24">
    <source>
        <dbReference type="PIRSR" id="PIRSR001143-1"/>
    </source>
</evidence>
<dbReference type="InterPro" id="IPR018097">
    <property type="entry name" value="EGF_Ca-bd_CS"/>
</dbReference>
<reference evidence="31" key="3">
    <citation type="submission" date="2025-09" db="UniProtKB">
        <authorList>
            <consortium name="Ensembl"/>
        </authorList>
    </citation>
    <scope>IDENTIFICATION</scope>
</reference>
<evidence type="ECO:0000256" key="14">
    <source>
        <dbReference type="ARBA" id="ARBA00022801"/>
    </source>
</evidence>
<keyword evidence="20 25" id="KW-1015">Disulfide bond</keyword>
<dbReference type="SUPFAM" id="SSF57184">
    <property type="entry name" value="Growth factor receptor domain"/>
    <property type="match status" value="1"/>
</dbReference>
<dbReference type="Pfam" id="PF00594">
    <property type="entry name" value="Gla"/>
    <property type="match status" value="1"/>
</dbReference>
<dbReference type="GO" id="GO:0005509">
    <property type="term" value="F:calcium ion binding"/>
    <property type="evidence" value="ECO:0007669"/>
    <property type="project" value="InterPro"/>
</dbReference>
<dbReference type="OMA" id="SYECWCR"/>
<dbReference type="InterPro" id="IPR000152">
    <property type="entry name" value="EGF-type_Asp/Asn_hydroxyl_site"/>
</dbReference>
<dbReference type="Gene3D" id="2.10.25.10">
    <property type="entry name" value="Laminin"/>
    <property type="match status" value="2"/>
</dbReference>
<dbReference type="PANTHER" id="PTHR24278">
    <property type="entry name" value="COAGULATION FACTOR"/>
    <property type="match status" value="1"/>
</dbReference>
<feature type="signal peptide" evidence="27">
    <location>
        <begin position="1"/>
        <end position="22"/>
    </location>
</feature>
<dbReference type="PROSITE" id="PS00134">
    <property type="entry name" value="TRYPSIN_HIS"/>
    <property type="match status" value="1"/>
</dbReference>
<dbReference type="OrthoDB" id="8909918at2759"/>
<dbReference type="PRINTS" id="PR00010">
    <property type="entry name" value="EGFBLOOD"/>
</dbReference>
<dbReference type="RefSeq" id="XP_017581226.2">
    <property type="nucleotide sequence ID" value="XM_017725737.2"/>
</dbReference>
<keyword evidence="11" id="KW-0356">Hemostasis</keyword>
<dbReference type="CDD" id="cd00190">
    <property type="entry name" value="Tryp_SPc"/>
    <property type="match status" value="1"/>
</dbReference>
<evidence type="ECO:0000256" key="9">
    <source>
        <dbReference type="ARBA" id="ARBA00022553"/>
    </source>
</evidence>
<proteinExistence type="predicted"/>
<keyword evidence="17" id="KW-0460">Magnesium</keyword>
<evidence type="ECO:0000256" key="6">
    <source>
        <dbReference type="ARBA" id="ARBA00022479"/>
    </source>
</evidence>
<keyword evidence="27" id="KW-0732">Signal</keyword>
<evidence type="ECO:0000256" key="1">
    <source>
        <dbReference type="ARBA" id="ARBA00001368"/>
    </source>
</evidence>
<dbReference type="STRING" id="42514.ENSPNAP00000021570"/>
<name>A0A3B4DDK8_PYGNA</name>
<keyword evidence="12" id="KW-0479">Metal-binding</keyword>
<dbReference type="FunFam" id="2.10.25.10:FF:000162">
    <property type="entry name" value="Coagulation factor X (Predicted)"/>
    <property type="match status" value="1"/>
</dbReference>
<dbReference type="Pfam" id="PF00008">
    <property type="entry name" value="EGF"/>
    <property type="match status" value="1"/>
</dbReference>
<dbReference type="CTD" id="678552"/>
<dbReference type="InterPro" id="IPR033116">
    <property type="entry name" value="TRYPSIN_SER"/>
</dbReference>
<dbReference type="PROSITE" id="PS50026">
    <property type="entry name" value="EGF_3"/>
    <property type="match status" value="1"/>
</dbReference>
<dbReference type="InterPro" id="IPR012224">
    <property type="entry name" value="Pept_S1A_FX"/>
</dbReference>
<dbReference type="EC" id="3.4.21.22" evidence="4"/>
<feature type="disulfide bond" evidence="25">
    <location>
        <begin position="114"/>
        <end position="123"/>
    </location>
</feature>
<dbReference type="InterPro" id="IPR000742">
    <property type="entry name" value="EGF"/>
</dbReference>
<evidence type="ECO:0000256" key="18">
    <source>
        <dbReference type="ARBA" id="ARBA00023084"/>
    </source>
</evidence>
<dbReference type="PROSITE" id="PS01187">
    <property type="entry name" value="EGF_CA"/>
    <property type="match status" value="1"/>
</dbReference>
<feature type="active site" description="Charge relay system" evidence="24">
    <location>
        <position position="347"/>
    </location>
</feature>
<dbReference type="Gene3D" id="2.40.10.10">
    <property type="entry name" value="Trypsin-like serine proteases"/>
    <property type="match status" value="2"/>
</dbReference>
<organism evidence="31 32">
    <name type="scientific">Pygocentrus nattereri</name>
    <name type="common">Red-bellied piranha</name>
    <dbReference type="NCBI Taxonomy" id="42514"/>
    <lineage>
        <taxon>Eukaryota</taxon>
        <taxon>Metazoa</taxon>
        <taxon>Chordata</taxon>
        <taxon>Craniata</taxon>
        <taxon>Vertebrata</taxon>
        <taxon>Euteleostomi</taxon>
        <taxon>Actinopterygii</taxon>
        <taxon>Neopterygii</taxon>
        <taxon>Teleostei</taxon>
        <taxon>Ostariophysi</taxon>
        <taxon>Characiformes</taxon>
        <taxon>Characoidei</taxon>
        <taxon>Pygocentrus</taxon>
    </lineage>
</organism>
<dbReference type="PANTHER" id="PTHR24278:SF31">
    <property type="entry name" value="COAGULATION FACTOR IX"/>
    <property type="match status" value="1"/>
</dbReference>
<dbReference type="PROSITE" id="PS00010">
    <property type="entry name" value="ASX_HYDROXYL"/>
    <property type="match status" value="1"/>
</dbReference>
<evidence type="ECO:0000259" key="29">
    <source>
        <dbReference type="PROSITE" id="PS50240"/>
    </source>
</evidence>
<dbReference type="Pfam" id="PF14670">
    <property type="entry name" value="FXa_inhibition"/>
    <property type="match status" value="1"/>
</dbReference>
<dbReference type="GO" id="GO:0007596">
    <property type="term" value="P:blood coagulation"/>
    <property type="evidence" value="ECO:0007669"/>
    <property type="project" value="UniProtKB-KW"/>
</dbReference>
<dbReference type="FunFam" id="2.40.10.10:FF:000013">
    <property type="entry name" value="Coagulation factor X"/>
    <property type="match status" value="1"/>
</dbReference>
<evidence type="ECO:0000256" key="21">
    <source>
        <dbReference type="ARBA" id="ARBA00023180"/>
    </source>
</evidence>
<dbReference type="PROSITE" id="PS01186">
    <property type="entry name" value="EGF_2"/>
    <property type="match status" value="1"/>
</dbReference>
<dbReference type="GO" id="GO:0006508">
    <property type="term" value="P:proteolysis"/>
    <property type="evidence" value="ECO:0007669"/>
    <property type="project" value="UniProtKB-KW"/>
</dbReference>
<protein>
    <recommendedName>
        <fullName evidence="5">Coagulation factor IX</fullName>
        <ecNumber evidence="4">3.4.21.22</ecNumber>
    </recommendedName>
    <alternativeName>
        <fullName evidence="23">Christmas factor</fullName>
    </alternativeName>
</protein>
<accession>A0A3B4DDK8</accession>
<keyword evidence="10 26" id="KW-0645">Protease</keyword>
<evidence type="ECO:0000256" key="15">
    <source>
        <dbReference type="ARBA" id="ARBA00022825"/>
    </source>
</evidence>
<evidence type="ECO:0000256" key="23">
    <source>
        <dbReference type="ARBA" id="ARBA00031357"/>
    </source>
</evidence>
<keyword evidence="15 26" id="KW-0720">Serine protease</keyword>
<keyword evidence="32" id="KW-1185">Reference proteome</keyword>
<dbReference type="InterPro" id="IPR035972">
    <property type="entry name" value="GLA-like_dom_SF"/>
</dbReference>
<keyword evidence="19" id="KW-0865">Zymogen</keyword>
<evidence type="ECO:0000256" key="4">
    <source>
        <dbReference type="ARBA" id="ARBA00012066"/>
    </source>
</evidence>
<dbReference type="PRINTS" id="PR00001">
    <property type="entry name" value="GLABLOOD"/>
</dbReference>
<dbReference type="PRINTS" id="PR00722">
    <property type="entry name" value="CHYMOTRYPSIN"/>
</dbReference>
<evidence type="ECO:0000259" key="30">
    <source>
        <dbReference type="PROSITE" id="PS50998"/>
    </source>
</evidence>
<dbReference type="PIRSF" id="PIRSF001143">
    <property type="entry name" value="Factor_X"/>
    <property type="match status" value="1"/>
</dbReference>
<evidence type="ECO:0000259" key="28">
    <source>
        <dbReference type="PROSITE" id="PS50026"/>
    </source>
</evidence>
<sequence>MEKIKLFLLICGVLHETRLTSGASVFLSRQSAWSVLSRQKRYNTGAFEEMMKDNLERECIEESCTIEEAREVFENDEKTMEFWAGYIDGDQCNSSPCQNGGTCEDGMSAYVCWCPIGFNGKNCELEMARQCDVNNGGCMQFCLVDKTYGAVCDCADGYRLALDSRSCEPTAKYSCGRLSSHVAKAPSSRTLFSAGTVNRVHSVEHQNLTESNLTEPSSTVSTALSSATTRLATERDWAFFPTLPTITEKDNDDQRIVGGNEATPGEIPWQVALVATDKQLVFCGGSLLTEIWVVTAAHCLVDAQNTTYFVRLGEHDVRKEEGTESNHDIAEDHIHPSYNRQRGHSHDIALLKLKTPVTFSDYIIPICLGPKQFTENLLKSVPNSLVSGWGRLRFGGRESATLQKLEVPFVDRTECKGSDKISRFMFCAGYSSIQKDSCQGDSGGPHATNYGGTFFLTGIISWGQECAKEGKFGIYTRVSRYMNWITNITGIRAGSSGQ</sequence>
<evidence type="ECO:0000256" key="27">
    <source>
        <dbReference type="SAM" id="SignalP"/>
    </source>
</evidence>
<dbReference type="Gene3D" id="4.10.740.10">
    <property type="entry name" value="Coagulation Factor IX"/>
    <property type="match status" value="1"/>
</dbReference>
<feature type="chain" id="PRO_5043881959" description="Coagulation factor IX" evidence="27">
    <location>
        <begin position="23"/>
        <end position="498"/>
    </location>
</feature>
<reference evidence="31 32" key="1">
    <citation type="submission" date="2020-10" db="EMBL/GenBank/DDBJ databases">
        <title>Pygocentrus nattereri (red-bellied piranha) genome, fPygNat1, primary haplotype.</title>
        <authorList>
            <person name="Myers G."/>
            <person name="Meyer A."/>
            <person name="Karagic N."/>
            <person name="Pippel M."/>
            <person name="Winkler S."/>
            <person name="Tracey A."/>
            <person name="Wood J."/>
            <person name="Formenti G."/>
            <person name="Howe K."/>
            <person name="Fedrigo O."/>
            <person name="Jarvis E.D."/>
        </authorList>
    </citation>
    <scope>NUCLEOTIDE SEQUENCE [LARGE SCALE GENOMIC DNA]</scope>
</reference>
<dbReference type="InterPro" id="IPR017857">
    <property type="entry name" value="Coagulation_fac-like_Gla_dom"/>
</dbReference>
<keyword evidence="16" id="KW-0106">Calcium</keyword>
<dbReference type="GO" id="GO:0004252">
    <property type="term" value="F:serine-type endopeptidase activity"/>
    <property type="evidence" value="ECO:0007669"/>
    <property type="project" value="UniProtKB-EC"/>
</dbReference>
<dbReference type="PROSITE" id="PS00135">
    <property type="entry name" value="TRYPSIN_SER"/>
    <property type="match status" value="1"/>
</dbReference>
<evidence type="ECO:0000256" key="10">
    <source>
        <dbReference type="ARBA" id="ARBA00022670"/>
    </source>
</evidence>
<evidence type="ECO:0000256" key="13">
    <source>
        <dbReference type="ARBA" id="ARBA00022737"/>
    </source>
</evidence>
<feature type="active site" description="Charge relay system" evidence="24">
    <location>
        <position position="298"/>
    </location>
</feature>
<keyword evidence="6" id="KW-0301">Gamma-carboxyglutamic acid</keyword>
<dbReference type="InterPro" id="IPR001881">
    <property type="entry name" value="EGF-like_Ca-bd_dom"/>
</dbReference>
<evidence type="ECO:0000256" key="26">
    <source>
        <dbReference type="RuleBase" id="RU363034"/>
    </source>
</evidence>
<evidence type="ECO:0000256" key="12">
    <source>
        <dbReference type="ARBA" id="ARBA00022723"/>
    </source>
</evidence>
<dbReference type="Pfam" id="PF00089">
    <property type="entry name" value="Trypsin"/>
    <property type="match status" value="1"/>
</dbReference>
<comment type="caution">
    <text evidence="25">Lacks conserved residue(s) required for the propagation of feature annotation.</text>
</comment>
<comment type="catalytic activity">
    <reaction evidence="1">
        <text>Selective cleavage of Arg-|-Ile bond in factor X to form factor Xa.</text>
        <dbReference type="EC" id="3.4.21.22"/>
    </reaction>
</comment>
<keyword evidence="18" id="KW-0094">Blood coagulation</keyword>
<dbReference type="AlphaFoldDB" id="A0A3B4DDK8"/>
<dbReference type="PROSITE" id="PS50240">
    <property type="entry name" value="TRYPSIN_DOM"/>
    <property type="match status" value="1"/>
</dbReference>
<dbReference type="FunFam" id="4.10.740.10:FF:000001">
    <property type="entry name" value="vitamin K-dependent protein S"/>
    <property type="match status" value="1"/>
</dbReference>
<feature type="domain" description="Gla" evidence="30">
    <location>
        <begin position="42"/>
        <end position="88"/>
    </location>
</feature>
<dbReference type="SUPFAM" id="SSF57630">
    <property type="entry name" value="GLA-domain"/>
    <property type="match status" value="1"/>
</dbReference>